<feature type="compositionally biased region" description="Basic and acidic residues" evidence="6">
    <location>
        <begin position="571"/>
        <end position="607"/>
    </location>
</feature>
<feature type="compositionally biased region" description="Gly residues" evidence="6">
    <location>
        <begin position="557"/>
        <end position="569"/>
    </location>
</feature>
<dbReference type="GO" id="GO:0016567">
    <property type="term" value="P:protein ubiquitination"/>
    <property type="evidence" value="ECO:0007669"/>
    <property type="project" value="InterPro"/>
</dbReference>
<evidence type="ECO:0000256" key="6">
    <source>
        <dbReference type="SAM" id="MobiDB-lite"/>
    </source>
</evidence>
<keyword evidence="3" id="KW-0863">Zinc-finger</keyword>
<evidence type="ECO:0000256" key="4">
    <source>
        <dbReference type="ARBA" id="ARBA00022833"/>
    </source>
</evidence>
<evidence type="ECO:0000256" key="3">
    <source>
        <dbReference type="ARBA" id="ARBA00022771"/>
    </source>
</evidence>
<dbReference type="InterPro" id="IPR014891">
    <property type="entry name" value="DWNN_domain"/>
</dbReference>
<keyword evidence="5" id="KW-0539">Nucleus</keyword>
<feature type="domain" description="DWNN" evidence="7">
    <location>
        <begin position="5"/>
        <end position="79"/>
    </location>
</feature>
<dbReference type="InterPro" id="IPR013083">
    <property type="entry name" value="Znf_RING/FYVE/PHD"/>
</dbReference>
<feature type="compositionally biased region" description="Gly residues" evidence="6">
    <location>
        <begin position="649"/>
        <end position="672"/>
    </location>
</feature>
<feature type="compositionally biased region" description="Polar residues" evidence="6">
    <location>
        <begin position="483"/>
        <end position="498"/>
    </location>
</feature>
<evidence type="ECO:0000256" key="1">
    <source>
        <dbReference type="ARBA" id="ARBA00004123"/>
    </source>
</evidence>
<feature type="compositionally biased region" description="Basic and acidic residues" evidence="6">
    <location>
        <begin position="539"/>
        <end position="556"/>
    </location>
</feature>
<dbReference type="Gene3D" id="3.30.40.10">
    <property type="entry name" value="Zinc/RING finger domain, C3HC4 (zinc finger)"/>
    <property type="match status" value="1"/>
</dbReference>
<dbReference type="CDD" id="cd16620">
    <property type="entry name" value="vRING-HC-C4C4_RBBP6"/>
    <property type="match status" value="1"/>
</dbReference>
<reference evidence="8" key="1">
    <citation type="submission" date="2023-08" db="EMBL/GenBank/DDBJ databases">
        <authorList>
            <person name="Audoor S."/>
            <person name="Bilcke G."/>
        </authorList>
    </citation>
    <scope>NUCLEOTIDE SEQUENCE</scope>
</reference>
<feature type="compositionally biased region" description="Basic and acidic residues" evidence="6">
    <location>
        <begin position="503"/>
        <end position="513"/>
    </location>
</feature>
<gene>
    <name evidence="8" type="ORF">CYCCA115_LOCUS10429</name>
</gene>
<keyword evidence="2" id="KW-0479">Metal-binding</keyword>
<dbReference type="GO" id="GO:0006511">
    <property type="term" value="P:ubiquitin-dependent protein catabolic process"/>
    <property type="evidence" value="ECO:0007669"/>
    <property type="project" value="TreeGrafter"/>
</dbReference>
<organism evidence="8 9">
    <name type="scientific">Cylindrotheca closterium</name>
    <dbReference type="NCBI Taxonomy" id="2856"/>
    <lineage>
        <taxon>Eukaryota</taxon>
        <taxon>Sar</taxon>
        <taxon>Stramenopiles</taxon>
        <taxon>Ochrophyta</taxon>
        <taxon>Bacillariophyta</taxon>
        <taxon>Bacillariophyceae</taxon>
        <taxon>Bacillariophycidae</taxon>
        <taxon>Bacillariales</taxon>
        <taxon>Bacillariaceae</taxon>
        <taxon>Cylindrotheca</taxon>
    </lineage>
</organism>
<dbReference type="PANTHER" id="PTHR15439:SF0">
    <property type="entry name" value="CELL DIVISION CYCLE AND APOPTOSIS REGULATOR PROTEIN 1-RELATED"/>
    <property type="match status" value="1"/>
</dbReference>
<comment type="caution">
    <text evidence="8">The sequence shown here is derived from an EMBL/GenBank/DDBJ whole genome shotgun (WGS) entry which is preliminary data.</text>
</comment>
<feature type="compositionally biased region" description="Basic and acidic residues" evidence="6">
    <location>
        <begin position="193"/>
        <end position="204"/>
    </location>
</feature>
<dbReference type="Gene3D" id="3.10.20.90">
    <property type="entry name" value="Phosphatidylinositol 3-kinase Catalytic Subunit, Chain A, domain 1"/>
    <property type="match status" value="1"/>
</dbReference>
<dbReference type="GO" id="GO:0005634">
    <property type="term" value="C:nucleus"/>
    <property type="evidence" value="ECO:0007669"/>
    <property type="project" value="UniProtKB-SubCell"/>
</dbReference>
<evidence type="ECO:0000259" key="7">
    <source>
        <dbReference type="PROSITE" id="PS51282"/>
    </source>
</evidence>
<protein>
    <recommendedName>
        <fullName evidence="7">DWNN domain-containing protein</fullName>
    </recommendedName>
</protein>
<dbReference type="AlphaFoldDB" id="A0AAD2FKG5"/>
<dbReference type="InterPro" id="IPR033489">
    <property type="entry name" value="RBBP6"/>
</dbReference>
<feature type="region of interest" description="Disordered" evidence="6">
    <location>
        <begin position="436"/>
        <end position="678"/>
    </location>
</feature>
<evidence type="ECO:0000313" key="9">
    <source>
        <dbReference type="Proteomes" id="UP001295423"/>
    </source>
</evidence>
<evidence type="ECO:0000256" key="5">
    <source>
        <dbReference type="ARBA" id="ARBA00023242"/>
    </source>
</evidence>
<feature type="compositionally biased region" description="Basic and acidic residues" evidence="6">
    <location>
        <begin position="468"/>
        <end position="482"/>
    </location>
</feature>
<dbReference type="Proteomes" id="UP001295423">
    <property type="component" value="Unassembled WGS sequence"/>
</dbReference>
<feature type="compositionally biased region" description="Basic and acidic residues" evidence="6">
    <location>
        <begin position="618"/>
        <end position="642"/>
    </location>
</feature>
<dbReference type="GO" id="GO:0061630">
    <property type="term" value="F:ubiquitin protein ligase activity"/>
    <property type="evidence" value="ECO:0007669"/>
    <property type="project" value="InterPro"/>
</dbReference>
<feature type="compositionally biased region" description="Basic and acidic residues" evidence="6">
    <location>
        <begin position="436"/>
        <end position="461"/>
    </location>
</feature>
<dbReference type="PROSITE" id="PS51282">
    <property type="entry name" value="DWNN"/>
    <property type="match status" value="1"/>
</dbReference>
<proteinExistence type="predicted"/>
<dbReference type="PANTHER" id="PTHR15439">
    <property type="entry name" value="RETINOBLASTOMA-BINDING PROTEIN 6"/>
    <property type="match status" value="1"/>
</dbReference>
<evidence type="ECO:0000256" key="2">
    <source>
        <dbReference type="ARBA" id="ARBA00022723"/>
    </source>
</evidence>
<dbReference type="Pfam" id="PF08783">
    <property type="entry name" value="DWNN"/>
    <property type="match status" value="1"/>
</dbReference>
<keyword evidence="9" id="KW-1185">Reference proteome</keyword>
<name>A0AAD2FKG5_9STRA</name>
<dbReference type="SUPFAM" id="SSF57850">
    <property type="entry name" value="RING/U-box"/>
    <property type="match status" value="1"/>
</dbReference>
<keyword evidence="4" id="KW-0862">Zinc</keyword>
<comment type="subcellular location">
    <subcellularLocation>
        <location evidence="1">Nucleus</location>
    </subcellularLocation>
</comment>
<dbReference type="GO" id="GO:0008270">
    <property type="term" value="F:zinc ion binding"/>
    <property type="evidence" value="ECO:0007669"/>
    <property type="project" value="UniProtKB-KW"/>
</dbReference>
<dbReference type="GO" id="GO:0006397">
    <property type="term" value="P:mRNA processing"/>
    <property type="evidence" value="ECO:0007669"/>
    <property type="project" value="InterPro"/>
</dbReference>
<evidence type="ECO:0000313" key="8">
    <source>
        <dbReference type="EMBL" id="CAJ1946288.1"/>
    </source>
</evidence>
<dbReference type="EMBL" id="CAKOGP040001668">
    <property type="protein sequence ID" value="CAJ1946288.1"/>
    <property type="molecule type" value="Genomic_DNA"/>
</dbReference>
<dbReference type="SMART" id="SM01180">
    <property type="entry name" value="DWNN"/>
    <property type="match status" value="1"/>
</dbReference>
<sequence length="678" mass="72648">MASTILYKFRSGTTFEALPLPGSAARLFDVKKAIVKAKKLDSGSMEFDLGVRNADTNEEYSNETMLLPRGTRLIVQRLPAQRGHGFLARMARNEQAGTGMATQGSIGGAPNSFYTIESRAGDDDEFVQAPAANEESELAALQAATNLQSAGGPAMTGGGYAASRGGSFPSSGGGGGPPKRNNFHATQQFRPNADPELREQEKKNQPKKARTTGIPRTFQSLQAPPPIDGEEGDDTAVAVLQPNSQGFKDLVSRGGGLSANIAGTRHDLDYALKLTASTVPDYLLCPICNKALRKATLLPWDSEGRSTCESCIRDALTQSGFRCPLTGMEGVSPDDLLPNIGLRKAVDVFIKGVMDKVDEVEQMRVEEDENVGAETAASSGLNSDILEGDGIEKGVIVSRKSSIVRKKFEEDDPFADDDDFGGDVFAVEVDKPTEVEIEEKKEEIKEADATPAKKDEVKKAASENAEADSNRVDKDETNRNSRSDPSSSGIAQDSSTSAAAEAKVGENEIDKPQESPPPPKRRRRGPPAGYTMGPAGYNRNKDGGDRRGGGRYKKNDGGGYRGSRGGGGHRGGRDSDYNNRGGGRYDGDGGSDHDRGSKRSRNDDHSADGSQNKHSRHERYDDRDSRYRSDEHDDRSNHREGGGRSSYRGGYGRGGRGGRSWGGRGGGGGYRGHGGRRH</sequence>
<feature type="region of interest" description="Disordered" evidence="6">
    <location>
        <begin position="150"/>
        <end position="212"/>
    </location>
</feature>
<accession>A0AAD2FKG5</accession>